<accession>A0A370L8D4</accession>
<comment type="similarity">
    <text evidence="2 4">Belongs to the bacterial solute-binding protein 3 family.</text>
</comment>
<reference evidence="8" key="1">
    <citation type="submission" date="2018-07" db="EMBL/GenBank/DDBJ databases">
        <authorList>
            <person name="Safronova V.I."/>
            <person name="Chirak E.R."/>
            <person name="Sazanova A.L."/>
        </authorList>
    </citation>
    <scope>NUCLEOTIDE SEQUENCE [LARGE SCALE GENOMIC DNA]</scope>
    <source>
        <strain evidence="8">RCAM04685</strain>
    </source>
</reference>
<keyword evidence="8" id="KW-1185">Reference proteome</keyword>
<evidence type="ECO:0000256" key="1">
    <source>
        <dbReference type="ARBA" id="ARBA00004196"/>
    </source>
</evidence>
<dbReference type="InterPro" id="IPR018313">
    <property type="entry name" value="SBP_3_CS"/>
</dbReference>
<dbReference type="Proteomes" id="UP000255207">
    <property type="component" value="Unassembled WGS sequence"/>
</dbReference>
<evidence type="ECO:0000256" key="4">
    <source>
        <dbReference type="RuleBase" id="RU003744"/>
    </source>
</evidence>
<gene>
    <name evidence="7" type="ORF">DWE98_07190</name>
</gene>
<sequence length="265" mass="28676">MALKPMFHSLVNTLAAAAAGLALAGGALAQEPTSQLDAVQKNGALRICTTGDYKPFTLAVGDGYEGIDIDMAKSLAKAIGVEPRFVRTKWAELMTDFTAGKCDIAMGGIGVTLERQKRVFYSAPSLVTGKAPIARCADKTKFQTVADIDKPDVRVVVNPGGTNERFARTSFKQAKIEVHADNVTIFDEILAGRADVMVTEAIETKVQEKLKPGLCAINPDAPLTFIEMGYLLPRGDVVFKAFVDQWLHIAKSTGEYARTYDSFLR</sequence>
<organism evidence="7 8">
    <name type="scientific">Bosea caraganae</name>
    <dbReference type="NCBI Taxonomy" id="2763117"/>
    <lineage>
        <taxon>Bacteria</taxon>
        <taxon>Pseudomonadati</taxon>
        <taxon>Pseudomonadota</taxon>
        <taxon>Alphaproteobacteria</taxon>
        <taxon>Hyphomicrobiales</taxon>
        <taxon>Boseaceae</taxon>
        <taxon>Bosea</taxon>
    </lineage>
</organism>
<dbReference type="EMBL" id="QQTP01000003">
    <property type="protein sequence ID" value="RDJ26639.1"/>
    <property type="molecule type" value="Genomic_DNA"/>
</dbReference>
<keyword evidence="3 5" id="KW-0732">Signal</keyword>
<dbReference type="PANTHER" id="PTHR35936">
    <property type="entry name" value="MEMBRANE-BOUND LYTIC MUREIN TRANSGLYCOSYLASE F"/>
    <property type="match status" value="1"/>
</dbReference>
<dbReference type="SMART" id="SM00062">
    <property type="entry name" value="PBPb"/>
    <property type="match status" value="1"/>
</dbReference>
<dbReference type="RefSeq" id="WP_114828521.1">
    <property type="nucleotide sequence ID" value="NZ_QQTO01000001.1"/>
</dbReference>
<proteinExistence type="inferred from homology"/>
<dbReference type="AlphaFoldDB" id="A0A370L8D4"/>
<dbReference type="GO" id="GO:0030313">
    <property type="term" value="C:cell envelope"/>
    <property type="evidence" value="ECO:0007669"/>
    <property type="project" value="UniProtKB-SubCell"/>
</dbReference>
<dbReference type="Pfam" id="PF00497">
    <property type="entry name" value="SBP_bac_3"/>
    <property type="match status" value="1"/>
</dbReference>
<dbReference type="InterPro" id="IPR001638">
    <property type="entry name" value="Solute-binding_3/MltF_N"/>
</dbReference>
<name>A0A370L8D4_9HYPH</name>
<dbReference type="SUPFAM" id="SSF53850">
    <property type="entry name" value="Periplasmic binding protein-like II"/>
    <property type="match status" value="1"/>
</dbReference>
<dbReference type="OrthoDB" id="9791339at2"/>
<evidence type="ECO:0000256" key="5">
    <source>
        <dbReference type="SAM" id="SignalP"/>
    </source>
</evidence>
<dbReference type="Gene3D" id="3.40.190.10">
    <property type="entry name" value="Periplasmic binding protein-like II"/>
    <property type="match status" value="2"/>
</dbReference>
<feature type="domain" description="Solute-binding protein family 3/N-terminal" evidence="6">
    <location>
        <begin position="44"/>
        <end position="265"/>
    </location>
</feature>
<dbReference type="PANTHER" id="PTHR35936:SF19">
    <property type="entry name" value="AMINO-ACID-BINDING PROTEIN YXEM-RELATED"/>
    <property type="match status" value="1"/>
</dbReference>
<evidence type="ECO:0000259" key="6">
    <source>
        <dbReference type="SMART" id="SM00062"/>
    </source>
</evidence>
<evidence type="ECO:0000313" key="7">
    <source>
        <dbReference type="EMBL" id="RDJ26639.1"/>
    </source>
</evidence>
<comment type="subcellular location">
    <subcellularLocation>
        <location evidence="1">Cell envelope</location>
    </subcellularLocation>
</comment>
<feature type="signal peptide" evidence="5">
    <location>
        <begin position="1"/>
        <end position="29"/>
    </location>
</feature>
<protein>
    <submittedName>
        <fullName evidence="7">ArtI protein</fullName>
    </submittedName>
</protein>
<dbReference type="PROSITE" id="PS01039">
    <property type="entry name" value="SBP_BACTERIAL_3"/>
    <property type="match status" value="1"/>
</dbReference>
<comment type="caution">
    <text evidence="7">The sequence shown here is derived from an EMBL/GenBank/DDBJ whole genome shotgun (WGS) entry which is preliminary data.</text>
</comment>
<evidence type="ECO:0000313" key="8">
    <source>
        <dbReference type="Proteomes" id="UP000255207"/>
    </source>
</evidence>
<evidence type="ECO:0000256" key="2">
    <source>
        <dbReference type="ARBA" id="ARBA00010333"/>
    </source>
</evidence>
<feature type="chain" id="PRO_5030068481" evidence="5">
    <location>
        <begin position="30"/>
        <end position="265"/>
    </location>
</feature>
<evidence type="ECO:0000256" key="3">
    <source>
        <dbReference type="ARBA" id="ARBA00022729"/>
    </source>
</evidence>